<keyword evidence="8" id="KW-0067">ATP-binding</keyword>
<evidence type="ECO:0000259" key="12">
    <source>
        <dbReference type="SMART" id="SM00090"/>
    </source>
</evidence>
<evidence type="ECO:0000256" key="4">
    <source>
        <dbReference type="ARBA" id="ARBA00022679"/>
    </source>
</evidence>
<evidence type="ECO:0000256" key="10">
    <source>
        <dbReference type="ARBA" id="ARBA00047899"/>
    </source>
</evidence>
<reference evidence="13 14" key="1">
    <citation type="submission" date="2017-07" db="EMBL/GenBank/DDBJ databases">
        <title>Draft whole genome sequences of clinical Proprionibacteriaceae strains.</title>
        <authorList>
            <person name="Bernier A.-M."/>
            <person name="Bernard K."/>
            <person name="Domingo M.-C."/>
        </authorList>
    </citation>
    <scope>NUCLEOTIDE SEQUENCE [LARGE SCALE GENOMIC DNA]</scope>
    <source>
        <strain evidence="13 14">NML 160184</strain>
    </source>
</reference>
<keyword evidence="9" id="KW-0460">Magnesium</keyword>
<evidence type="ECO:0000256" key="6">
    <source>
        <dbReference type="ARBA" id="ARBA00022741"/>
    </source>
</evidence>
<dbReference type="InterPro" id="IPR051272">
    <property type="entry name" value="RIO-type_Ser/Thr_kinase"/>
</dbReference>
<evidence type="ECO:0000256" key="7">
    <source>
        <dbReference type="ARBA" id="ARBA00022777"/>
    </source>
</evidence>
<organism evidence="13 14">
    <name type="scientific">Parenemella sanctibonifatiensis</name>
    <dbReference type="NCBI Taxonomy" id="2016505"/>
    <lineage>
        <taxon>Bacteria</taxon>
        <taxon>Bacillati</taxon>
        <taxon>Actinomycetota</taxon>
        <taxon>Actinomycetes</taxon>
        <taxon>Propionibacteriales</taxon>
        <taxon>Propionibacteriaceae</taxon>
        <taxon>Parenemella</taxon>
    </lineage>
</organism>
<dbReference type="Pfam" id="PF01163">
    <property type="entry name" value="RIO1"/>
    <property type="match status" value="1"/>
</dbReference>
<dbReference type="Gene3D" id="1.10.510.10">
    <property type="entry name" value="Transferase(Phosphotransferase) domain 1"/>
    <property type="match status" value="1"/>
</dbReference>
<evidence type="ECO:0000256" key="2">
    <source>
        <dbReference type="ARBA" id="ARBA00012513"/>
    </source>
</evidence>
<evidence type="ECO:0000256" key="3">
    <source>
        <dbReference type="ARBA" id="ARBA00022527"/>
    </source>
</evidence>
<comment type="catalytic activity">
    <reaction evidence="11">
        <text>L-seryl-[protein] + ATP = O-phospho-L-seryl-[protein] + ADP + H(+)</text>
        <dbReference type="Rhea" id="RHEA:17989"/>
        <dbReference type="Rhea" id="RHEA-COMP:9863"/>
        <dbReference type="Rhea" id="RHEA-COMP:11604"/>
        <dbReference type="ChEBI" id="CHEBI:15378"/>
        <dbReference type="ChEBI" id="CHEBI:29999"/>
        <dbReference type="ChEBI" id="CHEBI:30616"/>
        <dbReference type="ChEBI" id="CHEBI:83421"/>
        <dbReference type="ChEBI" id="CHEBI:456216"/>
        <dbReference type="EC" id="2.7.11.1"/>
    </reaction>
</comment>
<name>A0A255EB58_9ACTN</name>
<dbReference type="Proteomes" id="UP000216533">
    <property type="component" value="Unassembled WGS sequence"/>
</dbReference>
<comment type="caution">
    <text evidence="13">The sequence shown here is derived from an EMBL/GenBank/DDBJ whole genome shotgun (WGS) entry which is preliminary data.</text>
</comment>
<feature type="domain" description="RIO kinase" evidence="12">
    <location>
        <begin position="18"/>
        <end position="292"/>
    </location>
</feature>
<comment type="catalytic activity">
    <reaction evidence="10">
        <text>L-threonyl-[protein] + ATP = O-phospho-L-threonyl-[protein] + ADP + H(+)</text>
        <dbReference type="Rhea" id="RHEA:46608"/>
        <dbReference type="Rhea" id="RHEA-COMP:11060"/>
        <dbReference type="Rhea" id="RHEA-COMP:11605"/>
        <dbReference type="ChEBI" id="CHEBI:15378"/>
        <dbReference type="ChEBI" id="CHEBI:30013"/>
        <dbReference type="ChEBI" id="CHEBI:30616"/>
        <dbReference type="ChEBI" id="CHEBI:61977"/>
        <dbReference type="ChEBI" id="CHEBI:456216"/>
        <dbReference type="EC" id="2.7.11.1"/>
    </reaction>
</comment>
<dbReference type="InterPro" id="IPR008266">
    <property type="entry name" value="Tyr_kinase_AS"/>
</dbReference>
<dbReference type="GO" id="GO:0004674">
    <property type="term" value="F:protein serine/threonine kinase activity"/>
    <property type="evidence" value="ECO:0007669"/>
    <property type="project" value="UniProtKB-KW"/>
</dbReference>
<dbReference type="SMART" id="SM00090">
    <property type="entry name" value="RIO"/>
    <property type="match status" value="1"/>
</dbReference>
<dbReference type="InterPro" id="IPR000687">
    <property type="entry name" value="RIO_kinase"/>
</dbReference>
<evidence type="ECO:0000256" key="1">
    <source>
        <dbReference type="ARBA" id="ARBA00009196"/>
    </source>
</evidence>
<evidence type="ECO:0000256" key="8">
    <source>
        <dbReference type="ARBA" id="ARBA00022840"/>
    </source>
</evidence>
<dbReference type="PANTHER" id="PTHR45723">
    <property type="entry name" value="SERINE/THREONINE-PROTEIN KINASE RIO1"/>
    <property type="match status" value="1"/>
</dbReference>
<evidence type="ECO:0000256" key="11">
    <source>
        <dbReference type="ARBA" id="ARBA00048679"/>
    </source>
</evidence>
<keyword evidence="5" id="KW-0479">Metal-binding</keyword>
<sequence>MTPSFDWDTFLADFHAKESVDLADDQRWSSWPETARTLDRGPKPFPDWVVQHDGAIDTELGILKTGKEADAYLIERGIPPEDRTGAAGEAVLMIAKRYRSGDQVTFHRSGEYADGRKVTDSRAGRAMARGTAFGKEVAALQWARTEFDTLKQLWAAGLPVPYPVQIVGTELCMEFVGTDDERGAIAAPRLQDARPEAELATEWARQLRTFVVELADLHLVHGDLSPYNILVDPRGDGEQLVVIDVPQVIDLISNPHADRFLERDCVNVCTWLRAHGAPEGATDPQEWMSATRGATT</sequence>
<dbReference type="SUPFAM" id="SSF56112">
    <property type="entry name" value="Protein kinase-like (PK-like)"/>
    <property type="match status" value="1"/>
</dbReference>
<dbReference type="EMBL" id="NMVI01000011">
    <property type="protein sequence ID" value="OYN88766.1"/>
    <property type="molecule type" value="Genomic_DNA"/>
</dbReference>
<comment type="similarity">
    <text evidence="1">Belongs to the protein kinase superfamily. RIO-type Ser/Thr kinase family.</text>
</comment>
<dbReference type="InterPro" id="IPR011009">
    <property type="entry name" value="Kinase-like_dom_sf"/>
</dbReference>
<dbReference type="AlphaFoldDB" id="A0A255EB58"/>
<keyword evidence="3 13" id="KW-0723">Serine/threonine-protein kinase</keyword>
<dbReference type="GO" id="GO:0046872">
    <property type="term" value="F:metal ion binding"/>
    <property type="evidence" value="ECO:0007669"/>
    <property type="project" value="UniProtKB-KW"/>
</dbReference>
<accession>A0A255EB58</accession>
<keyword evidence="4" id="KW-0808">Transferase</keyword>
<evidence type="ECO:0000313" key="13">
    <source>
        <dbReference type="EMBL" id="OYN88766.1"/>
    </source>
</evidence>
<protein>
    <recommendedName>
        <fullName evidence="2">non-specific serine/threonine protein kinase</fullName>
        <ecNumber evidence="2">2.7.11.1</ecNumber>
    </recommendedName>
</protein>
<dbReference type="InterPro" id="IPR018934">
    <property type="entry name" value="RIO_dom"/>
</dbReference>
<dbReference type="EC" id="2.7.11.1" evidence="2"/>
<evidence type="ECO:0000256" key="5">
    <source>
        <dbReference type="ARBA" id="ARBA00022723"/>
    </source>
</evidence>
<dbReference type="Gene3D" id="3.30.200.20">
    <property type="entry name" value="Phosphorylase Kinase, domain 1"/>
    <property type="match status" value="1"/>
</dbReference>
<proteinExistence type="inferred from homology"/>
<dbReference type="RefSeq" id="WP_094449981.1">
    <property type="nucleotide sequence ID" value="NZ_NMVI01000011.1"/>
</dbReference>
<evidence type="ECO:0000313" key="14">
    <source>
        <dbReference type="Proteomes" id="UP000216533"/>
    </source>
</evidence>
<dbReference type="PROSITE" id="PS00109">
    <property type="entry name" value="PROTEIN_KINASE_TYR"/>
    <property type="match status" value="1"/>
</dbReference>
<keyword evidence="7 13" id="KW-0418">Kinase</keyword>
<dbReference type="GO" id="GO:0005524">
    <property type="term" value="F:ATP binding"/>
    <property type="evidence" value="ECO:0007669"/>
    <property type="project" value="UniProtKB-KW"/>
</dbReference>
<keyword evidence="6" id="KW-0547">Nucleotide-binding</keyword>
<gene>
    <name evidence="13" type="ORF">CGZ92_03390</name>
</gene>
<evidence type="ECO:0000256" key="9">
    <source>
        <dbReference type="ARBA" id="ARBA00022842"/>
    </source>
</evidence>